<dbReference type="CDD" id="cd00077">
    <property type="entry name" value="HDc"/>
    <property type="match status" value="1"/>
</dbReference>
<dbReference type="Gene3D" id="1.10.3210.10">
    <property type="entry name" value="Hypothetical protein af1432"/>
    <property type="match status" value="1"/>
</dbReference>
<evidence type="ECO:0008006" key="5">
    <source>
        <dbReference type="Google" id="ProtNLM"/>
    </source>
</evidence>
<evidence type="ECO:0000313" key="4">
    <source>
        <dbReference type="Proteomes" id="UP001500840"/>
    </source>
</evidence>
<organism evidence="3 4">
    <name type="scientific">Novipirellula rosea</name>
    <dbReference type="NCBI Taxonomy" id="1031540"/>
    <lineage>
        <taxon>Bacteria</taxon>
        <taxon>Pseudomonadati</taxon>
        <taxon>Planctomycetota</taxon>
        <taxon>Planctomycetia</taxon>
        <taxon>Pirellulales</taxon>
        <taxon>Pirellulaceae</taxon>
        <taxon>Novipirellula</taxon>
    </lineage>
</organism>
<name>A0ABP8NWN5_9BACT</name>
<dbReference type="EMBL" id="BAABGA010000120">
    <property type="protein sequence ID" value="GAA4472896.1"/>
    <property type="molecule type" value="Genomic_DNA"/>
</dbReference>
<keyword evidence="4" id="KW-1185">Reference proteome</keyword>
<dbReference type="SMART" id="SM00471">
    <property type="entry name" value="HDc"/>
    <property type="match status" value="1"/>
</dbReference>
<protein>
    <recommendedName>
        <fullName evidence="5">Cyclic di-GMP phosphodiesterase response regulator RpfG</fullName>
    </recommendedName>
</protein>
<dbReference type="SUPFAM" id="SSF55781">
    <property type="entry name" value="GAF domain-like"/>
    <property type="match status" value="1"/>
</dbReference>
<evidence type="ECO:0000259" key="2">
    <source>
        <dbReference type="PROSITE" id="PS51832"/>
    </source>
</evidence>
<dbReference type="InterPro" id="IPR037522">
    <property type="entry name" value="HD_GYP_dom"/>
</dbReference>
<dbReference type="PANTHER" id="PTHR43155:SF2">
    <property type="entry name" value="CYCLIC DI-GMP PHOSPHODIESTERASE PA4108"/>
    <property type="match status" value="1"/>
</dbReference>
<dbReference type="SUPFAM" id="SSF109604">
    <property type="entry name" value="HD-domain/PDEase-like"/>
    <property type="match status" value="1"/>
</dbReference>
<dbReference type="Proteomes" id="UP001500840">
    <property type="component" value="Unassembled WGS sequence"/>
</dbReference>
<dbReference type="Pfam" id="PF13487">
    <property type="entry name" value="HD_5"/>
    <property type="match status" value="1"/>
</dbReference>
<reference evidence="4" key="1">
    <citation type="journal article" date="2019" name="Int. J. Syst. Evol. Microbiol.">
        <title>The Global Catalogue of Microorganisms (GCM) 10K type strain sequencing project: providing services to taxonomists for standard genome sequencing and annotation.</title>
        <authorList>
            <consortium name="The Broad Institute Genomics Platform"/>
            <consortium name="The Broad Institute Genome Sequencing Center for Infectious Disease"/>
            <person name="Wu L."/>
            <person name="Ma J."/>
        </authorList>
    </citation>
    <scope>NUCLEOTIDE SEQUENCE [LARGE SCALE GENOMIC DNA]</scope>
    <source>
        <strain evidence="4">JCM 17759</strain>
    </source>
</reference>
<feature type="domain" description="HD-GYP" evidence="2">
    <location>
        <begin position="321"/>
        <end position="516"/>
    </location>
</feature>
<dbReference type="InterPro" id="IPR003607">
    <property type="entry name" value="HD/PDEase_dom"/>
</dbReference>
<dbReference type="PROSITE" id="PS51831">
    <property type="entry name" value="HD"/>
    <property type="match status" value="1"/>
</dbReference>
<dbReference type="InterPro" id="IPR006674">
    <property type="entry name" value="HD_domain"/>
</dbReference>
<comment type="caution">
    <text evidence="3">The sequence shown here is derived from an EMBL/GenBank/DDBJ whole genome shotgun (WGS) entry which is preliminary data.</text>
</comment>
<proteinExistence type="predicted"/>
<evidence type="ECO:0000313" key="3">
    <source>
        <dbReference type="EMBL" id="GAA4472896.1"/>
    </source>
</evidence>
<dbReference type="RefSeq" id="WP_345328387.1">
    <property type="nucleotide sequence ID" value="NZ_BAABGA010000120.1"/>
</dbReference>
<gene>
    <name evidence="3" type="ORF">GCM10023156_70120</name>
</gene>
<feature type="domain" description="HD" evidence="1">
    <location>
        <begin position="343"/>
        <end position="465"/>
    </location>
</feature>
<dbReference type="PROSITE" id="PS51832">
    <property type="entry name" value="HD_GYP"/>
    <property type="match status" value="1"/>
</dbReference>
<dbReference type="PANTHER" id="PTHR43155">
    <property type="entry name" value="CYCLIC DI-GMP PHOSPHODIESTERASE PA4108-RELATED"/>
    <property type="match status" value="1"/>
</dbReference>
<accession>A0ABP8NWN5</accession>
<sequence>MSEHRAQRLLETRHLQRPQEVAEILQKHFRTPFHLVTQQGSVRLSVSPLQADQLEHTHLSLPETLQIDALLAAKEPSVHAISAENAVLAIPMGNRITPFALCGIIAASDANLSIPLANMVVENLKCKQEIASRDSQLDEYASQVTRDFEELSWLRSLAERPELWHPQNDLQNIASVILPPLCDVLSVEAIFLFVTDTQTGADTLAFRAGETEVRDHTMMELVGQFADQIVEQPVVRNSNSLHRGWQDLEGIRSCALVPIANNSQRFGWLVMVNKLARPDADCLADLSPQLREFGTFEAGLLQSAGLNLAAHASNLQSFRQIEDLVVGVIRAMINSIDAKDAYTRGHSDRVAAMGRTLAAKLGLDPQEQHDVYMSGLLHDIGKIGVPDSVLGKPTRLSEEEFAIVQRHPEIGYSILKHLKQLDFVLPGVLHHHECFDGSGYPHGLAGEEIPLMGRILAVADAYDAMTSTRPYRNGMPRAKAEAILRAGAGEQWDTRIIDAFMQCADEMYSICQVNRQHPTLLLSDRPSNDAAWDEIDVAVNLSLSK</sequence>
<evidence type="ECO:0000259" key="1">
    <source>
        <dbReference type="PROSITE" id="PS51831"/>
    </source>
</evidence>